<name>A0ABV0BVI0_9SPHI</name>
<evidence type="ECO:0000313" key="3">
    <source>
        <dbReference type="Proteomes" id="UP001409291"/>
    </source>
</evidence>
<keyword evidence="3" id="KW-1185">Reference proteome</keyword>
<dbReference type="InterPro" id="IPR011042">
    <property type="entry name" value="6-blade_b-propeller_TolB-like"/>
</dbReference>
<keyword evidence="2" id="KW-0067">ATP-binding</keyword>
<evidence type="ECO:0000256" key="1">
    <source>
        <dbReference type="SAM" id="SignalP"/>
    </source>
</evidence>
<feature type="chain" id="PRO_5046199123" evidence="1">
    <location>
        <begin position="20"/>
        <end position="274"/>
    </location>
</feature>
<gene>
    <name evidence="2" type="ORF">ABE541_15095</name>
</gene>
<comment type="caution">
    <text evidence="2">The sequence shown here is derived from an EMBL/GenBank/DDBJ whole genome shotgun (WGS) entry which is preliminary data.</text>
</comment>
<dbReference type="SUPFAM" id="SSF63829">
    <property type="entry name" value="Calcium-dependent phosphotriesterase"/>
    <property type="match status" value="1"/>
</dbReference>
<sequence length="274" mass="29710">MKKSLSLALASLLGLSVQAQHKLDKIWETDSIINLPESVLPDTKAGILYVSIMGNSSDQKDSIGGIGKLDMNGKVIDLEWINGLNAPKGLAKHDNTLYAADITDVVIIDIPSSKVLHKIPITGSAFLNDITVSDKGVVYVSDTRTKKIHKIINNKAELYLENIDGVNGLKAIGKDLYIAGGNKQLLKANEKKELTTIADLPCGGDGIEPIGNGDFIYSCWGGYIYYVHANGKSELLLDSTGEKKNTADIGYDPIKKIIYVPTFFKKSVAAYQLK</sequence>
<keyword evidence="2" id="KW-0547">Nucleotide-binding</keyword>
<dbReference type="GO" id="GO:0005524">
    <property type="term" value="F:ATP binding"/>
    <property type="evidence" value="ECO:0007669"/>
    <property type="project" value="UniProtKB-KW"/>
</dbReference>
<dbReference type="Gene3D" id="2.120.10.30">
    <property type="entry name" value="TolB, C-terminal domain"/>
    <property type="match status" value="1"/>
</dbReference>
<evidence type="ECO:0000313" key="2">
    <source>
        <dbReference type="EMBL" id="MEN5378587.1"/>
    </source>
</evidence>
<dbReference type="Proteomes" id="UP001409291">
    <property type="component" value="Unassembled WGS sequence"/>
</dbReference>
<dbReference type="EMBL" id="JBDJNQ010000007">
    <property type="protein sequence ID" value="MEN5378587.1"/>
    <property type="molecule type" value="Genomic_DNA"/>
</dbReference>
<organism evidence="2 3">
    <name type="scientific">Sphingobacterium kitahiroshimense</name>
    <dbReference type="NCBI Taxonomy" id="470446"/>
    <lineage>
        <taxon>Bacteria</taxon>
        <taxon>Pseudomonadati</taxon>
        <taxon>Bacteroidota</taxon>
        <taxon>Sphingobacteriia</taxon>
        <taxon>Sphingobacteriales</taxon>
        <taxon>Sphingobacteriaceae</taxon>
        <taxon>Sphingobacterium</taxon>
    </lineage>
</organism>
<keyword evidence="1" id="KW-0732">Signal</keyword>
<reference evidence="2 3" key="1">
    <citation type="submission" date="2024-04" db="EMBL/GenBank/DDBJ databases">
        <title>WGS of bacteria from Torrens River.</title>
        <authorList>
            <person name="Wyrsch E.R."/>
            <person name="Drigo B."/>
        </authorList>
    </citation>
    <scope>NUCLEOTIDE SEQUENCE [LARGE SCALE GENOMIC DNA]</scope>
    <source>
        <strain evidence="2 3">TWI391</strain>
    </source>
</reference>
<accession>A0ABV0BVI0</accession>
<protein>
    <submittedName>
        <fullName evidence="2">ATP-binding protein</fullName>
    </submittedName>
</protein>
<dbReference type="RefSeq" id="WP_339424282.1">
    <property type="nucleotide sequence ID" value="NZ_JBDJLH010000002.1"/>
</dbReference>
<proteinExistence type="predicted"/>
<feature type="signal peptide" evidence="1">
    <location>
        <begin position="1"/>
        <end position="19"/>
    </location>
</feature>